<evidence type="ECO:0000259" key="1">
    <source>
        <dbReference type="Pfam" id="PF00534"/>
    </source>
</evidence>
<feature type="domain" description="Glycosyltransferase subfamily 4-like N-terminal" evidence="2">
    <location>
        <begin position="28"/>
        <end position="184"/>
    </location>
</feature>
<evidence type="ECO:0000313" key="4">
    <source>
        <dbReference type="Proteomes" id="UP001597418"/>
    </source>
</evidence>
<sequence>MEKRGKSTLGKQKEEKKHVLFVITGLRMGGAEMQCLLLTKALIERDYSVSVAVMEPNGILIPEFKRCGSKVYELGGKSKASLINGLLKLIRIIYREKPDVVHSHMIHANFFTRFARIFCPIKKLICTAHNISEGGRAMMNVYHYTDFLSDANTNVSKEALEEYIKRGYFSKKKAVLITNAIDTTYFRYDPFGRESIRKELELDANKFVFLAVGRLHDQKDYPNLLYAYKKIVEDNEKVHLLIVGIGDKREEIENLITSLDLCAHISMLGIRTDIPKVMSASDCFVLSSAYEGFGLVVAEALSCELSVVATDAGGVKEVLGGHGKLIPTRDTESLYKVMSESLNEKRVSNTSGRDYIVQRYDIQRLIKKWLDLYGI</sequence>
<organism evidence="3 4">
    <name type="scientific">Sphingobacterium populi</name>
    <dbReference type="NCBI Taxonomy" id="1812824"/>
    <lineage>
        <taxon>Bacteria</taxon>
        <taxon>Pseudomonadati</taxon>
        <taxon>Bacteroidota</taxon>
        <taxon>Sphingobacteriia</taxon>
        <taxon>Sphingobacteriales</taxon>
        <taxon>Sphingobacteriaceae</taxon>
        <taxon>Sphingobacterium</taxon>
    </lineage>
</organism>
<accession>A0ABW5UE10</accession>
<name>A0ABW5UE10_9SPHI</name>
<evidence type="ECO:0000313" key="3">
    <source>
        <dbReference type="EMBL" id="MFD2743004.1"/>
    </source>
</evidence>
<dbReference type="InterPro" id="IPR001296">
    <property type="entry name" value="Glyco_trans_1"/>
</dbReference>
<dbReference type="InterPro" id="IPR028098">
    <property type="entry name" value="Glyco_trans_4-like_N"/>
</dbReference>
<gene>
    <name evidence="3" type="ORF">ACFSQ6_06300</name>
</gene>
<keyword evidence="4" id="KW-1185">Reference proteome</keyword>
<dbReference type="Pfam" id="PF13439">
    <property type="entry name" value="Glyco_transf_4"/>
    <property type="match status" value="1"/>
</dbReference>
<evidence type="ECO:0000259" key="2">
    <source>
        <dbReference type="Pfam" id="PF13439"/>
    </source>
</evidence>
<dbReference type="EC" id="2.4.-.-" evidence="3"/>
<keyword evidence="3" id="KW-0808">Transferase</keyword>
<protein>
    <submittedName>
        <fullName evidence="3">Glycosyltransferase</fullName>
        <ecNumber evidence="3">2.4.-.-</ecNumber>
    </submittedName>
</protein>
<dbReference type="Gene3D" id="3.40.50.2000">
    <property type="entry name" value="Glycogen Phosphorylase B"/>
    <property type="match status" value="2"/>
</dbReference>
<proteinExistence type="predicted"/>
<dbReference type="Pfam" id="PF00534">
    <property type="entry name" value="Glycos_transf_1"/>
    <property type="match status" value="1"/>
</dbReference>
<dbReference type="Proteomes" id="UP001597418">
    <property type="component" value="Unassembled WGS sequence"/>
</dbReference>
<feature type="domain" description="Glycosyl transferase family 1" evidence="1">
    <location>
        <begin position="193"/>
        <end position="345"/>
    </location>
</feature>
<dbReference type="PANTHER" id="PTHR45871:SF1">
    <property type="entry name" value="PHOSPHATIDYLINOSITOL N-ACETYLGLUCOSAMINYLTRANSFERASE SUBUNIT A"/>
    <property type="match status" value="1"/>
</dbReference>
<dbReference type="EMBL" id="JBHUMB010000006">
    <property type="protein sequence ID" value="MFD2743004.1"/>
    <property type="molecule type" value="Genomic_DNA"/>
</dbReference>
<dbReference type="RefSeq" id="WP_066754458.1">
    <property type="nucleotide sequence ID" value="NZ_JBHUMB010000006.1"/>
</dbReference>
<comment type="caution">
    <text evidence="3">The sequence shown here is derived from an EMBL/GenBank/DDBJ whole genome shotgun (WGS) entry which is preliminary data.</text>
</comment>
<dbReference type="PANTHER" id="PTHR45871">
    <property type="entry name" value="N-ACETYLGLUCOSAMINYL-PHOSPHATIDYLINOSITOL BIOSYNTHETIC PROTEIN"/>
    <property type="match status" value="1"/>
</dbReference>
<dbReference type="SUPFAM" id="SSF53756">
    <property type="entry name" value="UDP-Glycosyltransferase/glycogen phosphorylase"/>
    <property type="match status" value="1"/>
</dbReference>
<keyword evidence="3" id="KW-0328">Glycosyltransferase</keyword>
<dbReference type="GO" id="GO:0016757">
    <property type="term" value="F:glycosyltransferase activity"/>
    <property type="evidence" value="ECO:0007669"/>
    <property type="project" value="UniProtKB-KW"/>
</dbReference>
<reference evidence="4" key="1">
    <citation type="journal article" date="2019" name="Int. J. Syst. Evol. Microbiol.">
        <title>The Global Catalogue of Microorganisms (GCM) 10K type strain sequencing project: providing services to taxonomists for standard genome sequencing and annotation.</title>
        <authorList>
            <consortium name="The Broad Institute Genomics Platform"/>
            <consortium name="The Broad Institute Genome Sequencing Center for Infectious Disease"/>
            <person name="Wu L."/>
            <person name="Ma J."/>
        </authorList>
    </citation>
    <scope>NUCLEOTIDE SEQUENCE [LARGE SCALE GENOMIC DNA]</scope>
    <source>
        <strain evidence="4">KCTC 42247</strain>
    </source>
</reference>